<evidence type="ECO:0000256" key="6">
    <source>
        <dbReference type="ARBA" id="ARBA00022989"/>
    </source>
</evidence>
<dbReference type="PRINTS" id="PR00176">
    <property type="entry name" value="NANEUSMPORT"/>
</dbReference>
<dbReference type="Proteomes" id="UP001627154">
    <property type="component" value="Unassembled WGS sequence"/>
</dbReference>
<feature type="binding site" evidence="8">
    <location>
        <position position="67"/>
    </location>
    <ligand>
        <name>Na(+)</name>
        <dbReference type="ChEBI" id="CHEBI:29101"/>
        <label>1</label>
    </ligand>
</feature>
<feature type="transmembrane region" description="Helical" evidence="10">
    <location>
        <begin position="510"/>
        <end position="537"/>
    </location>
</feature>
<sequence>MSFTTKRGERQMSEVHIRLIRKWYYDDDHEVQDDTASITSITSIDEYLEDELSTPWEFALKTTSYNVTVGNVCRFFYLAHRNGGGSFIIPYVVMMIFLGLPVFFLEILLGQYTKRGPIKIFARMAPAFKGLGLASFFVLTIINSYYMVLNSWSFYYSYKSIGRYGNPNWTHCDSPYNTECKFDCNVLNRVPIDRQICSHFCFQDCYSSLRALECQEGHLYYNRSCTPLMKICKGLKFTSYSTASKSCLDESGAAHPIRELTRRILSSEEFFNNYIAGIRGATWEHWGYVCPILFAIVTAGWFTCCFCLINGYGTVGRIPRQNYLTSLIMIYGPFIMILFVLLLAISWMPNGNGFEWFLTPDWKVLTSVGVWVDAASQVIFTLGLGCGTVFNRGSINPFHRNSYGDACWIVIVDIFVSILAGFSLSGVLGFLAYEMDLESNIGEIVNSSPGVAYVVLTEGLSRMWMPRFLSAGFFAMLCIFGFCNQFQGIQTLAVSVIDINPQFAYNKEKVYMIICAIGWLLTIPMLGGGGIYLFTLLEWSTSSMALLFIVFMELFVSGSLYSCNKLFDNLCEMEMKFSPWIRTYLSLNWHFITPILSLVVLILQVLYYLPSSYGSYIFPDWTNYLSYFVSSLAISPILLGFIHQMMTGSASEENLFKPSVTWGSYNKAREVMLSVIEPAELRSLVSSSTSTALQLVESQDQKLRQEEKKKKQESIELKELKSKSTKSDNSNEVIPTPGPSNLSRISSQRKSKKSNEIIPTPGTSNLSRRSSQRKSEKTYEVMPITETSNLSRRSSQKKNI</sequence>
<keyword evidence="8" id="KW-0479">Metal-binding</keyword>
<dbReference type="SUPFAM" id="SSF161070">
    <property type="entry name" value="SNF-like"/>
    <property type="match status" value="1"/>
</dbReference>
<dbReference type="AlphaFoldDB" id="A0ABD2W2R4"/>
<dbReference type="PROSITE" id="PS50267">
    <property type="entry name" value="NA_NEUROTRAN_SYMP_3"/>
    <property type="match status" value="1"/>
</dbReference>
<feature type="transmembrane region" description="Helical" evidence="10">
    <location>
        <begin position="286"/>
        <end position="311"/>
    </location>
</feature>
<dbReference type="GO" id="GO:0016020">
    <property type="term" value="C:membrane"/>
    <property type="evidence" value="ECO:0007669"/>
    <property type="project" value="UniProtKB-SubCell"/>
</dbReference>
<feature type="binding site" evidence="8">
    <location>
        <position position="71"/>
    </location>
    <ligand>
        <name>Na(+)</name>
        <dbReference type="ChEBI" id="CHEBI:29101"/>
        <label>1</label>
    </ligand>
</feature>
<comment type="similarity">
    <text evidence="2">Belongs to the sodium:neurotransmitter symporter (SNF) (TC 2.A.22) family.</text>
</comment>
<evidence type="ECO:0000256" key="10">
    <source>
        <dbReference type="SAM" id="Phobius"/>
    </source>
</evidence>
<keyword evidence="8" id="KW-0915">Sodium</keyword>
<evidence type="ECO:0000256" key="9">
    <source>
        <dbReference type="SAM" id="MobiDB-lite"/>
    </source>
</evidence>
<name>A0ABD2W2R4_9HYME</name>
<evidence type="ECO:0000256" key="2">
    <source>
        <dbReference type="ARBA" id="ARBA00006459"/>
    </source>
</evidence>
<feature type="transmembrane region" description="Helical" evidence="10">
    <location>
        <begin position="368"/>
        <end position="390"/>
    </location>
</feature>
<keyword evidence="12" id="KW-1185">Reference proteome</keyword>
<dbReference type="GO" id="GO:0015293">
    <property type="term" value="F:symporter activity"/>
    <property type="evidence" value="ECO:0007669"/>
    <property type="project" value="UniProtKB-KW"/>
</dbReference>
<gene>
    <name evidence="11" type="ORF">TKK_017305</name>
</gene>
<reference evidence="11 12" key="1">
    <citation type="journal article" date="2024" name="bioRxiv">
        <title>A reference genome for Trichogramma kaykai: A tiny desert-dwelling parasitoid wasp with competing sex-ratio distorters.</title>
        <authorList>
            <person name="Culotta J."/>
            <person name="Lindsey A.R."/>
        </authorList>
    </citation>
    <scope>NUCLEOTIDE SEQUENCE [LARGE SCALE GENOMIC DNA]</scope>
    <source>
        <strain evidence="11 12">KSX58</strain>
    </source>
</reference>
<accession>A0ABD2W2R4</accession>
<evidence type="ECO:0000313" key="12">
    <source>
        <dbReference type="Proteomes" id="UP001627154"/>
    </source>
</evidence>
<dbReference type="Pfam" id="PF00209">
    <property type="entry name" value="SNF"/>
    <property type="match status" value="2"/>
</dbReference>
<protein>
    <recommendedName>
        <fullName evidence="13">Transporter</fullName>
    </recommendedName>
</protein>
<evidence type="ECO:0000256" key="4">
    <source>
        <dbReference type="ARBA" id="ARBA00022692"/>
    </source>
</evidence>
<organism evidence="11 12">
    <name type="scientific">Trichogramma kaykai</name>
    <dbReference type="NCBI Taxonomy" id="54128"/>
    <lineage>
        <taxon>Eukaryota</taxon>
        <taxon>Metazoa</taxon>
        <taxon>Ecdysozoa</taxon>
        <taxon>Arthropoda</taxon>
        <taxon>Hexapoda</taxon>
        <taxon>Insecta</taxon>
        <taxon>Pterygota</taxon>
        <taxon>Neoptera</taxon>
        <taxon>Endopterygota</taxon>
        <taxon>Hymenoptera</taxon>
        <taxon>Apocrita</taxon>
        <taxon>Proctotrupomorpha</taxon>
        <taxon>Chalcidoidea</taxon>
        <taxon>Trichogrammatidae</taxon>
        <taxon>Trichogramma</taxon>
    </lineage>
</organism>
<dbReference type="InterPro" id="IPR000175">
    <property type="entry name" value="Na/ntran_symport"/>
</dbReference>
<evidence type="ECO:0000256" key="3">
    <source>
        <dbReference type="ARBA" id="ARBA00022448"/>
    </source>
</evidence>
<dbReference type="EMBL" id="JBJJXI010000137">
    <property type="protein sequence ID" value="KAL3387350.1"/>
    <property type="molecule type" value="Genomic_DNA"/>
</dbReference>
<keyword evidence="4 10" id="KW-0812">Transmembrane</keyword>
<feature type="transmembrane region" description="Helical" evidence="10">
    <location>
        <begin position="468"/>
        <end position="489"/>
    </location>
</feature>
<keyword evidence="5" id="KW-0769">Symport</keyword>
<evidence type="ECO:0000256" key="7">
    <source>
        <dbReference type="ARBA" id="ARBA00023136"/>
    </source>
</evidence>
<evidence type="ECO:0000256" key="1">
    <source>
        <dbReference type="ARBA" id="ARBA00004141"/>
    </source>
</evidence>
<comment type="subcellular location">
    <subcellularLocation>
        <location evidence="1">Membrane</location>
        <topology evidence="1">Multi-pass membrane protein</topology>
    </subcellularLocation>
</comment>
<feature type="compositionally biased region" description="Basic and acidic residues" evidence="9">
    <location>
        <begin position="699"/>
        <end position="726"/>
    </location>
</feature>
<keyword evidence="7 10" id="KW-0472">Membrane</keyword>
<dbReference type="PANTHER" id="PTHR11616:SF241">
    <property type="entry name" value="SODIUM- AND CHLORIDE-DEPENDENT GLYCINE TRANSPORTER 2"/>
    <property type="match status" value="1"/>
</dbReference>
<feature type="transmembrane region" description="Helical" evidence="10">
    <location>
        <begin position="621"/>
        <end position="642"/>
    </location>
</feature>
<dbReference type="PANTHER" id="PTHR11616">
    <property type="entry name" value="SODIUM/CHLORIDE DEPENDENT TRANSPORTER"/>
    <property type="match status" value="1"/>
</dbReference>
<feature type="transmembrane region" description="Helical" evidence="10">
    <location>
        <begin position="130"/>
        <end position="148"/>
    </location>
</feature>
<feature type="transmembrane region" description="Helical" evidence="10">
    <location>
        <begin position="410"/>
        <end position="433"/>
    </location>
</feature>
<comment type="caution">
    <text evidence="11">The sequence shown here is derived from an EMBL/GenBank/DDBJ whole genome shotgun (WGS) entry which is preliminary data.</text>
</comment>
<evidence type="ECO:0008006" key="13">
    <source>
        <dbReference type="Google" id="ProtNLM"/>
    </source>
</evidence>
<keyword evidence="3" id="KW-0813">Transport</keyword>
<feature type="transmembrane region" description="Helical" evidence="10">
    <location>
        <begin position="543"/>
        <end position="563"/>
    </location>
</feature>
<feature type="region of interest" description="Disordered" evidence="9">
    <location>
        <begin position="697"/>
        <end position="800"/>
    </location>
</feature>
<feature type="transmembrane region" description="Helical" evidence="10">
    <location>
        <begin position="584"/>
        <end position="609"/>
    </location>
</feature>
<evidence type="ECO:0000313" key="11">
    <source>
        <dbReference type="EMBL" id="KAL3387350.1"/>
    </source>
</evidence>
<feature type="transmembrane region" description="Helical" evidence="10">
    <location>
        <begin position="323"/>
        <end position="348"/>
    </location>
</feature>
<evidence type="ECO:0000256" key="5">
    <source>
        <dbReference type="ARBA" id="ARBA00022847"/>
    </source>
</evidence>
<dbReference type="InterPro" id="IPR037272">
    <property type="entry name" value="SNS_sf"/>
</dbReference>
<evidence type="ECO:0000256" key="8">
    <source>
        <dbReference type="PIRSR" id="PIRSR600175-1"/>
    </source>
</evidence>
<keyword evidence="6 10" id="KW-1133">Transmembrane helix</keyword>
<feature type="transmembrane region" description="Helical" evidence="10">
    <location>
        <begin position="88"/>
        <end position="109"/>
    </location>
</feature>
<proteinExistence type="inferred from homology"/>